<evidence type="ECO:0000313" key="3">
    <source>
        <dbReference type="EMBL" id="OGI49862.1"/>
    </source>
</evidence>
<dbReference type="PANTHER" id="PTHR36565">
    <property type="entry name" value="UPF0332 PROTEIN TM_1000"/>
    <property type="match status" value="1"/>
</dbReference>
<accession>A0A1F6TXR2</accession>
<dbReference type="Gene3D" id="1.20.120.330">
    <property type="entry name" value="Nucleotidyltransferases domain 2"/>
    <property type="match status" value="1"/>
</dbReference>
<comment type="similarity">
    <text evidence="1">Belongs to the UPF0332 family.</text>
</comment>
<feature type="domain" description="HEPN" evidence="2">
    <location>
        <begin position="6"/>
        <end position="120"/>
    </location>
</feature>
<evidence type="ECO:0000313" key="4">
    <source>
        <dbReference type="Proteomes" id="UP000179362"/>
    </source>
</evidence>
<name>A0A1F6TXR2_9PROT</name>
<dbReference type="InterPro" id="IPR007842">
    <property type="entry name" value="HEPN_dom"/>
</dbReference>
<organism evidence="3 4">
    <name type="scientific">Candidatus Muproteobacteria bacterium RIFCSPHIGHO2_02_FULL_65_16</name>
    <dbReference type="NCBI Taxonomy" id="1817766"/>
    <lineage>
        <taxon>Bacteria</taxon>
        <taxon>Pseudomonadati</taxon>
        <taxon>Pseudomonadota</taxon>
        <taxon>Candidatus Muproteobacteria</taxon>
    </lineage>
</organism>
<gene>
    <name evidence="3" type="ORF">A3B81_04585</name>
</gene>
<reference evidence="3 4" key="1">
    <citation type="journal article" date="2016" name="Nat. Commun.">
        <title>Thousands of microbial genomes shed light on interconnected biogeochemical processes in an aquifer system.</title>
        <authorList>
            <person name="Anantharaman K."/>
            <person name="Brown C.T."/>
            <person name="Hug L.A."/>
            <person name="Sharon I."/>
            <person name="Castelle C.J."/>
            <person name="Probst A.J."/>
            <person name="Thomas B.C."/>
            <person name="Singh A."/>
            <person name="Wilkins M.J."/>
            <person name="Karaoz U."/>
            <person name="Brodie E.L."/>
            <person name="Williams K.H."/>
            <person name="Hubbard S.S."/>
            <person name="Banfield J.F."/>
        </authorList>
    </citation>
    <scope>NUCLEOTIDE SEQUENCE [LARGE SCALE GENOMIC DNA]</scope>
</reference>
<dbReference type="PANTHER" id="PTHR36565:SF1">
    <property type="entry name" value="UPF0332 PROTEIN TM_1000"/>
    <property type="match status" value="1"/>
</dbReference>
<dbReference type="InterPro" id="IPR052226">
    <property type="entry name" value="UPF0332_toxin"/>
</dbReference>
<comment type="caution">
    <text evidence="3">The sequence shown here is derived from an EMBL/GenBank/DDBJ whole genome shotgun (WGS) entry which is preliminary data.</text>
</comment>
<dbReference type="AlphaFoldDB" id="A0A1F6TXR2"/>
<dbReference type="Pfam" id="PF05168">
    <property type="entry name" value="HEPN"/>
    <property type="match status" value="1"/>
</dbReference>
<sequence length="127" mass="14537">MKPETQKLLEKAGRAIRAAKNLLDNDDPDFAAGRAYYATFYIAEALLHERDLRSRKHSGVHSLFGETFAKTGAMDAKYHRWLLDAFDKRIQADYGFDVTLTRDDAAEMIAQAREFLDAARQMLERPK</sequence>
<dbReference type="Proteomes" id="UP000179362">
    <property type="component" value="Unassembled WGS sequence"/>
</dbReference>
<dbReference type="EMBL" id="MFTA01000100">
    <property type="protein sequence ID" value="OGI49862.1"/>
    <property type="molecule type" value="Genomic_DNA"/>
</dbReference>
<evidence type="ECO:0000259" key="2">
    <source>
        <dbReference type="Pfam" id="PF05168"/>
    </source>
</evidence>
<proteinExistence type="inferred from homology"/>
<evidence type="ECO:0000256" key="1">
    <source>
        <dbReference type="ARBA" id="ARBA00038248"/>
    </source>
</evidence>
<protein>
    <recommendedName>
        <fullName evidence="2">HEPN domain-containing protein</fullName>
    </recommendedName>
</protein>